<dbReference type="EMBL" id="CP109135">
    <property type="protein sequence ID" value="WSD19791.1"/>
    <property type="molecule type" value="Genomic_DNA"/>
</dbReference>
<sequence>MNNSLFAASAADLTIEHIRALAAQPDQMESLTPEFKREYSPQSGNDHRGDGQHLRRHDH</sequence>
<evidence type="ECO:0000313" key="3">
    <source>
        <dbReference type="Proteomes" id="UP001340816"/>
    </source>
</evidence>
<proteinExistence type="predicted"/>
<evidence type="ECO:0000256" key="1">
    <source>
        <dbReference type="SAM" id="MobiDB-lite"/>
    </source>
</evidence>
<dbReference type="RefSeq" id="WP_326761728.1">
    <property type="nucleotide sequence ID" value="NZ_CP109135.1"/>
</dbReference>
<accession>A0ABZ1HQU1</accession>
<name>A0ABZ1HQU1_STRPH</name>
<protein>
    <submittedName>
        <fullName evidence="2">Uncharacterized protein</fullName>
    </submittedName>
</protein>
<organism evidence="2 3">
    <name type="scientific">Streptomyces phaeochromogenes</name>
    <dbReference type="NCBI Taxonomy" id="1923"/>
    <lineage>
        <taxon>Bacteria</taxon>
        <taxon>Bacillati</taxon>
        <taxon>Actinomycetota</taxon>
        <taxon>Actinomycetes</taxon>
        <taxon>Kitasatosporales</taxon>
        <taxon>Streptomycetaceae</taxon>
        <taxon>Streptomyces</taxon>
        <taxon>Streptomyces phaeochromogenes group</taxon>
    </lineage>
</organism>
<keyword evidence="3" id="KW-1185">Reference proteome</keyword>
<evidence type="ECO:0000313" key="2">
    <source>
        <dbReference type="EMBL" id="WSD19791.1"/>
    </source>
</evidence>
<feature type="region of interest" description="Disordered" evidence="1">
    <location>
        <begin position="24"/>
        <end position="59"/>
    </location>
</feature>
<feature type="compositionally biased region" description="Basic and acidic residues" evidence="1">
    <location>
        <begin position="34"/>
        <end position="53"/>
    </location>
</feature>
<gene>
    <name evidence="2" type="ORF">OHB35_44820</name>
</gene>
<reference evidence="2 3" key="1">
    <citation type="submission" date="2022-10" db="EMBL/GenBank/DDBJ databases">
        <title>The complete genomes of actinobacterial strains from the NBC collection.</title>
        <authorList>
            <person name="Joergensen T.S."/>
            <person name="Alvarez Arevalo M."/>
            <person name="Sterndorff E.B."/>
            <person name="Faurdal D."/>
            <person name="Vuksanovic O."/>
            <person name="Mourched A.-S."/>
            <person name="Charusanti P."/>
            <person name="Shaw S."/>
            <person name="Blin K."/>
            <person name="Weber T."/>
        </authorList>
    </citation>
    <scope>NUCLEOTIDE SEQUENCE [LARGE SCALE GENOMIC DNA]</scope>
    <source>
        <strain evidence="2 3">NBC 01752</strain>
    </source>
</reference>
<dbReference type="Proteomes" id="UP001340816">
    <property type="component" value="Chromosome"/>
</dbReference>